<keyword evidence="4" id="KW-1185">Reference proteome</keyword>
<feature type="compositionally biased region" description="Basic and acidic residues" evidence="1">
    <location>
        <begin position="93"/>
        <end position="112"/>
    </location>
</feature>
<gene>
    <name evidence="3" type="ORF">KIW84_076091</name>
</gene>
<evidence type="ECO:0000313" key="3">
    <source>
        <dbReference type="EMBL" id="KAI5391093.1"/>
    </source>
</evidence>
<protein>
    <recommendedName>
        <fullName evidence="2">Retrotransposon Copia-like N-terminal domain-containing protein</fullName>
    </recommendedName>
</protein>
<evidence type="ECO:0000313" key="4">
    <source>
        <dbReference type="Proteomes" id="UP001058974"/>
    </source>
</evidence>
<comment type="caution">
    <text evidence="3">The sequence shown here is derived from an EMBL/GenBank/DDBJ whole genome shotgun (WGS) entry which is preliminary data.</text>
</comment>
<feature type="domain" description="Retrotransposon Copia-like N-terminal" evidence="2">
    <location>
        <begin position="2"/>
        <end position="30"/>
    </location>
</feature>
<proteinExistence type="predicted"/>
<evidence type="ECO:0000259" key="2">
    <source>
        <dbReference type="Pfam" id="PF14244"/>
    </source>
</evidence>
<sequence>MNVNNYNEWAQSVRLVLDNKGKFGFLTGAVAGLATGDPRYKQWKSENSLIIVWLVSSMKIGIEIRRKKARQGIMMGKAPQNSESEGSTLATRNFDEGRRSDKVPWCDHYKRE</sequence>
<dbReference type="Pfam" id="PF14244">
    <property type="entry name" value="Retrotran_gag_3"/>
    <property type="match status" value="1"/>
</dbReference>
<name>A0A9D4VVE5_PEA</name>
<dbReference type="Gramene" id="Psat07G0609100-T1">
    <property type="protein sequence ID" value="KAI5391093.1"/>
    <property type="gene ID" value="KIW84_076091"/>
</dbReference>
<dbReference type="Proteomes" id="UP001058974">
    <property type="component" value="Chromosome 7"/>
</dbReference>
<evidence type="ECO:0000256" key="1">
    <source>
        <dbReference type="SAM" id="MobiDB-lite"/>
    </source>
</evidence>
<feature type="region of interest" description="Disordered" evidence="1">
    <location>
        <begin position="73"/>
        <end position="112"/>
    </location>
</feature>
<dbReference type="AlphaFoldDB" id="A0A9D4VVE5"/>
<organism evidence="3 4">
    <name type="scientific">Pisum sativum</name>
    <name type="common">Garden pea</name>
    <name type="synonym">Lathyrus oleraceus</name>
    <dbReference type="NCBI Taxonomy" id="3888"/>
    <lineage>
        <taxon>Eukaryota</taxon>
        <taxon>Viridiplantae</taxon>
        <taxon>Streptophyta</taxon>
        <taxon>Embryophyta</taxon>
        <taxon>Tracheophyta</taxon>
        <taxon>Spermatophyta</taxon>
        <taxon>Magnoliopsida</taxon>
        <taxon>eudicotyledons</taxon>
        <taxon>Gunneridae</taxon>
        <taxon>Pentapetalae</taxon>
        <taxon>rosids</taxon>
        <taxon>fabids</taxon>
        <taxon>Fabales</taxon>
        <taxon>Fabaceae</taxon>
        <taxon>Papilionoideae</taxon>
        <taxon>50 kb inversion clade</taxon>
        <taxon>NPAAA clade</taxon>
        <taxon>Hologalegina</taxon>
        <taxon>IRL clade</taxon>
        <taxon>Fabeae</taxon>
        <taxon>Lathyrus</taxon>
    </lineage>
</organism>
<accession>A0A9D4VVE5</accession>
<dbReference type="EMBL" id="JAMSHJ010000007">
    <property type="protein sequence ID" value="KAI5391093.1"/>
    <property type="molecule type" value="Genomic_DNA"/>
</dbReference>
<feature type="compositionally biased region" description="Polar residues" evidence="1">
    <location>
        <begin position="79"/>
        <end position="91"/>
    </location>
</feature>
<reference evidence="3 4" key="1">
    <citation type="journal article" date="2022" name="Nat. Genet.">
        <title>Improved pea reference genome and pan-genome highlight genomic features and evolutionary characteristics.</title>
        <authorList>
            <person name="Yang T."/>
            <person name="Liu R."/>
            <person name="Luo Y."/>
            <person name="Hu S."/>
            <person name="Wang D."/>
            <person name="Wang C."/>
            <person name="Pandey M.K."/>
            <person name="Ge S."/>
            <person name="Xu Q."/>
            <person name="Li N."/>
            <person name="Li G."/>
            <person name="Huang Y."/>
            <person name="Saxena R.K."/>
            <person name="Ji Y."/>
            <person name="Li M."/>
            <person name="Yan X."/>
            <person name="He Y."/>
            <person name="Liu Y."/>
            <person name="Wang X."/>
            <person name="Xiang C."/>
            <person name="Varshney R.K."/>
            <person name="Ding H."/>
            <person name="Gao S."/>
            <person name="Zong X."/>
        </authorList>
    </citation>
    <scope>NUCLEOTIDE SEQUENCE [LARGE SCALE GENOMIC DNA]</scope>
    <source>
        <strain evidence="3 4">cv. Zhongwan 6</strain>
    </source>
</reference>
<dbReference type="InterPro" id="IPR029472">
    <property type="entry name" value="Copia-like_N"/>
</dbReference>